<keyword evidence="1" id="KW-0472">Membrane</keyword>
<keyword evidence="3" id="KW-1185">Reference proteome</keyword>
<feature type="transmembrane region" description="Helical" evidence="1">
    <location>
        <begin position="51"/>
        <end position="73"/>
    </location>
</feature>
<proteinExistence type="predicted"/>
<comment type="caution">
    <text evidence="2">The sequence shown here is derived from an EMBL/GenBank/DDBJ whole genome shotgun (WGS) entry which is preliminary data.</text>
</comment>
<feature type="transmembrane region" description="Helical" evidence="1">
    <location>
        <begin position="219"/>
        <end position="237"/>
    </location>
</feature>
<dbReference type="Pfam" id="PF16357">
    <property type="entry name" value="PepSY_TM_like_2"/>
    <property type="match status" value="1"/>
</dbReference>
<evidence type="ECO:0000256" key="1">
    <source>
        <dbReference type="SAM" id="Phobius"/>
    </source>
</evidence>
<dbReference type="AlphaFoldDB" id="A0A9X1DBX4"/>
<dbReference type="InterPro" id="IPR032307">
    <property type="entry name" value="PepSY_TM-like_2"/>
</dbReference>
<name>A0A9X1DBX4_9SPHN</name>
<accession>A0A9X1DBX4</accession>
<dbReference type="Proteomes" id="UP001138757">
    <property type="component" value="Unassembled WGS sequence"/>
</dbReference>
<dbReference type="EMBL" id="JAHGAW010000004">
    <property type="protein sequence ID" value="MBT2186828.1"/>
    <property type="molecule type" value="Genomic_DNA"/>
</dbReference>
<keyword evidence="1" id="KW-1133">Transmembrane helix</keyword>
<protein>
    <submittedName>
        <fullName evidence="2">PepSY-associated TM helix domain-containing protein</fullName>
    </submittedName>
</protein>
<feature type="transmembrane region" description="Helical" evidence="1">
    <location>
        <begin position="186"/>
        <end position="207"/>
    </location>
</feature>
<evidence type="ECO:0000313" key="3">
    <source>
        <dbReference type="Proteomes" id="UP001138757"/>
    </source>
</evidence>
<dbReference type="PANTHER" id="PTHR40115:SF1">
    <property type="entry name" value="INNER MEMBRANE PROTEIN WITH PEPSY TM HELIX"/>
    <property type="match status" value="1"/>
</dbReference>
<evidence type="ECO:0000313" key="2">
    <source>
        <dbReference type="EMBL" id="MBT2186828.1"/>
    </source>
</evidence>
<gene>
    <name evidence="2" type="ORF">KK488_07675</name>
</gene>
<dbReference type="PANTHER" id="PTHR40115">
    <property type="entry name" value="INNER MEMBRANE PROTEIN WITH PEPSY TM HELIX"/>
    <property type="match status" value="1"/>
</dbReference>
<sequence length="238" mass="25511">MDARTLSGALQDGSEGAAQALEAVAAPGRTAVKAKRRPSARVFWLKQLHTWHWVSAAISLIGMMLFAITGITLNHAASIGAEPKVTQGAGQLAAPLIAELKKTPASGAPIPNAVADEVQHLVKLDTHGKSAEWSEDEVYVALPGPGRDAWVSVDRASGAVTSELTDRGWISYLNDLHKGRNTGSAWFWFIDVFAVACILFTITGFFLLQLHARHRPSTWPLVGLGLLVPALLAVLFIH</sequence>
<reference evidence="2" key="1">
    <citation type="submission" date="2021-05" db="EMBL/GenBank/DDBJ databases">
        <title>Genome of Sphingobium sp. strain.</title>
        <authorList>
            <person name="Fan R."/>
        </authorList>
    </citation>
    <scope>NUCLEOTIDE SEQUENCE</scope>
    <source>
        <strain evidence="2">H33</strain>
    </source>
</reference>
<keyword evidence="1" id="KW-0812">Transmembrane</keyword>
<organism evidence="2 3">
    <name type="scientific">Sphingobium nicotianae</name>
    <dbReference type="NCBI Taxonomy" id="2782607"/>
    <lineage>
        <taxon>Bacteria</taxon>
        <taxon>Pseudomonadati</taxon>
        <taxon>Pseudomonadota</taxon>
        <taxon>Alphaproteobacteria</taxon>
        <taxon>Sphingomonadales</taxon>
        <taxon>Sphingomonadaceae</taxon>
        <taxon>Sphingobium</taxon>
    </lineage>
</organism>